<comment type="caution">
    <text evidence="2">The sequence shown here is derived from an EMBL/GenBank/DDBJ whole genome shotgun (WGS) entry which is preliminary data.</text>
</comment>
<dbReference type="Pfam" id="PF07676">
    <property type="entry name" value="PD40"/>
    <property type="match status" value="2"/>
</dbReference>
<dbReference type="AlphaFoldDB" id="A0A1E5WKQ0"/>
<feature type="region of interest" description="Disordered" evidence="1">
    <location>
        <begin position="29"/>
        <end position="50"/>
    </location>
</feature>
<organism evidence="2 3">
    <name type="scientific">Dichanthelium oligosanthes</name>
    <dbReference type="NCBI Taxonomy" id="888268"/>
    <lineage>
        <taxon>Eukaryota</taxon>
        <taxon>Viridiplantae</taxon>
        <taxon>Streptophyta</taxon>
        <taxon>Embryophyta</taxon>
        <taxon>Tracheophyta</taxon>
        <taxon>Spermatophyta</taxon>
        <taxon>Magnoliopsida</taxon>
        <taxon>Liliopsida</taxon>
        <taxon>Poales</taxon>
        <taxon>Poaceae</taxon>
        <taxon>PACMAD clade</taxon>
        <taxon>Panicoideae</taxon>
        <taxon>Panicodae</taxon>
        <taxon>Paniceae</taxon>
        <taxon>Dichantheliinae</taxon>
        <taxon>Dichanthelium</taxon>
    </lineage>
</organism>
<reference evidence="2 3" key="1">
    <citation type="submission" date="2016-09" db="EMBL/GenBank/DDBJ databases">
        <title>The draft genome of Dichanthelium oligosanthes: A C3 panicoid grass species.</title>
        <authorList>
            <person name="Studer A.J."/>
            <person name="Schnable J.C."/>
            <person name="Brutnell T.P."/>
        </authorList>
    </citation>
    <scope>NUCLEOTIDE SEQUENCE [LARGE SCALE GENOMIC DNA]</scope>
    <source>
        <strain evidence="3">cv. Kellogg 1175</strain>
        <tissue evidence="2">Leaf</tissue>
    </source>
</reference>
<dbReference type="PANTHER" id="PTHR32161:SF25">
    <property type="entry name" value="DIPEPTIDYLPEPTIDASE IV N-TERMINAL DOMAIN-CONTAINING PROTEIN"/>
    <property type="match status" value="1"/>
</dbReference>
<keyword evidence="3" id="KW-1185">Reference proteome</keyword>
<protein>
    <recommendedName>
        <fullName evidence="4">Protein TolB</fullName>
    </recommendedName>
</protein>
<dbReference type="Gene3D" id="2.120.10.30">
    <property type="entry name" value="TolB, C-terminal domain"/>
    <property type="match status" value="2"/>
</dbReference>
<accession>A0A1E5WKQ0</accession>
<dbReference type="InterPro" id="IPR011659">
    <property type="entry name" value="WD40"/>
</dbReference>
<evidence type="ECO:0000313" key="2">
    <source>
        <dbReference type="EMBL" id="OEL37982.1"/>
    </source>
</evidence>
<evidence type="ECO:0000256" key="1">
    <source>
        <dbReference type="SAM" id="MobiDB-lite"/>
    </source>
</evidence>
<name>A0A1E5WKQ0_9POAL</name>
<sequence length="755" mass="83862">MGDSRGSIAFFATYRPPVALDIFSLPADPAAKSDDERPLTDGQSYNHNGREIPPAALKELVTFLRRKGDPKMGDAAKGLAFVSERDNGLETLHVALSSSSDDKQSKPTVLRLADIYGADNFGGVRLEDSACFAGGFQAGGRVVGRSLIYVSTKDPVRARRTPWTVVYKTNLADGKTERLTPPDQYDLSPAVSPSGKMVAVANFQFHRWDGEIEHLKTDIAIMNVDRQAQGGLNRKVIIRNAGWPTWGSDNVIFFHRAKSDPVRSLNTSWGVFRYDIAANKEERVTPDTMDAMTPAAISETRVAVATIRQKSPQNVQVVARVEAQYRHIEIFDVTALDRPVKITLNARGMADHYNPFVLDGGSRIGYHRCRTEKLVLQNGEAVAPKNFQKVQTPPSHKDVGMFRVSGVFPSFSSDGKKLAFVDNEFKAVWLADKDGLRVIHKMKGQNKVYSTSWNQNPDKDTLYICDGPAFTRAQPVQIKSLVKNKGEGPEKWTPNILTKGKFNNAFPSSSPDGSKLVFKSSRDRVPGGERMHTNLFVMEDADQGEWGDGGDLTQVTNGAWVDTHCSWAPRGDWIVFASSRDKAPGAPDRDLLDAGFFSVYLINAAERGPNKMPAPVRVVHSSETFRGHVNHPVFSPDMRSLVFTSDLAAVSVEPISMPIFIHSVRPYGDIFSVDLRDKDDMAKNQDITEFHRLTHSRYEYSTPAWTMFATADPNEQWNVLKTISDDNFTPSCPYLKNNAEGWQMTGHLTISRRCC</sequence>
<dbReference type="PANTHER" id="PTHR32161">
    <property type="entry name" value="DPP6 N-TERMINAL DOMAIN-LIKE PROTEIN"/>
    <property type="match status" value="1"/>
</dbReference>
<dbReference type="STRING" id="888268.A0A1E5WKQ0"/>
<evidence type="ECO:0008006" key="4">
    <source>
        <dbReference type="Google" id="ProtNLM"/>
    </source>
</evidence>
<dbReference type="Proteomes" id="UP000095767">
    <property type="component" value="Unassembled WGS sequence"/>
</dbReference>
<gene>
    <name evidence="2" type="ORF">BAE44_0000999</name>
</gene>
<proteinExistence type="predicted"/>
<dbReference type="SUPFAM" id="SSF82171">
    <property type="entry name" value="DPP6 N-terminal domain-like"/>
    <property type="match status" value="1"/>
</dbReference>
<dbReference type="EMBL" id="LWDX02003511">
    <property type="protein sequence ID" value="OEL37982.1"/>
    <property type="molecule type" value="Genomic_DNA"/>
</dbReference>
<evidence type="ECO:0000313" key="3">
    <source>
        <dbReference type="Proteomes" id="UP000095767"/>
    </source>
</evidence>
<dbReference type="OrthoDB" id="43744at2759"/>
<dbReference type="InterPro" id="IPR011042">
    <property type="entry name" value="6-blade_b-propeller_TolB-like"/>
</dbReference>